<dbReference type="Proteomes" id="UP001195769">
    <property type="component" value="Unassembled WGS sequence"/>
</dbReference>
<dbReference type="AlphaFoldDB" id="A0AAD4DYQ9"/>
<organism evidence="1 2">
    <name type="scientific">Suillus fuscotomentosus</name>
    <dbReference type="NCBI Taxonomy" id="1912939"/>
    <lineage>
        <taxon>Eukaryota</taxon>
        <taxon>Fungi</taxon>
        <taxon>Dikarya</taxon>
        <taxon>Basidiomycota</taxon>
        <taxon>Agaricomycotina</taxon>
        <taxon>Agaricomycetes</taxon>
        <taxon>Agaricomycetidae</taxon>
        <taxon>Boletales</taxon>
        <taxon>Suillineae</taxon>
        <taxon>Suillaceae</taxon>
        <taxon>Suillus</taxon>
    </lineage>
</organism>
<dbReference type="EMBL" id="JABBWK010000054">
    <property type="protein sequence ID" value="KAG1896588.1"/>
    <property type="molecule type" value="Genomic_DNA"/>
</dbReference>
<reference evidence="1" key="1">
    <citation type="journal article" date="2020" name="New Phytol.">
        <title>Comparative genomics reveals dynamic genome evolution in host specialist ectomycorrhizal fungi.</title>
        <authorList>
            <person name="Lofgren L.A."/>
            <person name="Nguyen N.H."/>
            <person name="Vilgalys R."/>
            <person name="Ruytinx J."/>
            <person name="Liao H.L."/>
            <person name="Branco S."/>
            <person name="Kuo A."/>
            <person name="LaButti K."/>
            <person name="Lipzen A."/>
            <person name="Andreopoulos W."/>
            <person name="Pangilinan J."/>
            <person name="Riley R."/>
            <person name="Hundley H."/>
            <person name="Na H."/>
            <person name="Barry K."/>
            <person name="Grigoriev I.V."/>
            <person name="Stajich J.E."/>
            <person name="Kennedy P.G."/>
        </authorList>
    </citation>
    <scope>NUCLEOTIDE SEQUENCE</scope>
    <source>
        <strain evidence="1">FC203</strain>
    </source>
</reference>
<gene>
    <name evidence="1" type="ORF">F5891DRAFT_958556</name>
</gene>
<evidence type="ECO:0000313" key="1">
    <source>
        <dbReference type="EMBL" id="KAG1896588.1"/>
    </source>
</evidence>
<dbReference type="GeneID" id="64669872"/>
<keyword evidence="2" id="KW-1185">Reference proteome</keyword>
<sequence>SWTQTHGFFKFVHMSDFMLYVDEEPYLTLLPNDILELSRKECVDFPILTANQIYGRSKGNAISKGLFVVRLRTRAIYHLETTQFEVRTLASAVLTFLTDAVWWNKPLNI</sequence>
<dbReference type="PANTHER" id="PTHR35043:SF7">
    <property type="entry name" value="TRANSCRIPTION FACTOR DOMAIN-CONTAINING PROTEIN"/>
    <property type="match status" value="1"/>
</dbReference>
<comment type="caution">
    <text evidence="1">The sequence shown here is derived from an EMBL/GenBank/DDBJ whole genome shotgun (WGS) entry which is preliminary data.</text>
</comment>
<accession>A0AAD4DYQ9</accession>
<feature type="non-terminal residue" evidence="1">
    <location>
        <position position="1"/>
    </location>
</feature>
<proteinExistence type="predicted"/>
<dbReference type="RefSeq" id="XP_041222164.1">
    <property type="nucleotide sequence ID" value="XM_041375574.1"/>
</dbReference>
<protein>
    <submittedName>
        <fullName evidence="1">Uncharacterized protein</fullName>
    </submittedName>
</protein>
<evidence type="ECO:0000313" key="2">
    <source>
        <dbReference type="Proteomes" id="UP001195769"/>
    </source>
</evidence>
<dbReference type="PANTHER" id="PTHR35043">
    <property type="entry name" value="TRANSCRIPTION FACTOR DOMAIN-CONTAINING PROTEIN"/>
    <property type="match status" value="1"/>
</dbReference>
<name>A0AAD4DYQ9_9AGAM</name>